<keyword evidence="2" id="KW-1185">Reference proteome</keyword>
<dbReference type="HOGENOM" id="CLU_1673166_0_0_1"/>
<proteinExistence type="predicted"/>
<reference evidence="1" key="3">
    <citation type="submission" date="2025-08" db="UniProtKB">
        <authorList>
            <consortium name="Ensembl"/>
        </authorList>
    </citation>
    <scope>IDENTIFICATION</scope>
</reference>
<organism evidence="1 2">
    <name type="scientific">Ciona intestinalis</name>
    <name type="common">Transparent sea squirt</name>
    <name type="synonym">Ascidia intestinalis</name>
    <dbReference type="NCBI Taxonomy" id="7719"/>
    <lineage>
        <taxon>Eukaryota</taxon>
        <taxon>Metazoa</taxon>
        <taxon>Chordata</taxon>
        <taxon>Tunicata</taxon>
        <taxon>Ascidiacea</taxon>
        <taxon>Phlebobranchia</taxon>
        <taxon>Cionidae</taxon>
        <taxon>Ciona</taxon>
    </lineage>
</organism>
<name>F6WK50_CIOIN</name>
<dbReference type="AlphaFoldDB" id="F6WK50"/>
<evidence type="ECO:0000313" key="1">
    <source>
        <dbReference type="Ensembl" id="ENSCINP00000022503.2"/>
    </source>
</evidence>
<protein>
    <submittedName>
        <fullName evidence="1">Uncharacterized protein</fullName>
    </submittedName>
</protein>
<reference evidence="1" key="2">
    <citation type="journal article" date="2008" name="Genome Biol.">
        <title>Improved genome assembly and evidence-based global gene model set for the chordate Ciona intestinalis: new insight into intron and operon populations.</title>
        <authorList>
            <person name="Satou Y."/>
            <person name="Mineta K."/>
            <person name="Ogasawara M."/>
            <person name="Sasakura Y."/>
            <person name="Shoguchi E."/>
            <person name="Ueno K."/>
            <person name="Yamada L."/>
            <person name="Matsumoto J."/>
            <person name="Wasserscheid J."/>
            <person name="Dewar K."/>
            <person name="Wiley G.B."/>
            <person name="Macmil S.L."/>
            <person name="Roe B.A."/>
            <person name="Zeller R.W."/>
            <person name="Hastings K.E."/>
            <person name="Lemaire P."/>
            <person name="Lindquist E."/>
            <person name="Endo T."/>
            <person name="Hotta K."/>
            <person name="Inaba K."/>
        </authorList>
    </citation>
    <scope>NUCLEOTIDE SEQUENCE [LARGE SCALE GENOMIC DNA]</scope>
    <source>
        <strain evidence="1">wild type</strain>
    </source>
</reference>
<accession>F6WK50</accession>
<dbReference type="Ensembl" id="ENSCINT00000022749.2">
    <property type="protein sequence ID" value="ENSCINP00000022503.2"/>
    <property type="gene ID" value="ENSCING00000011888.2"/>
</dbReference>
<evidence type="ECO:0000313" key="2">
    <source>
        <dbReference type="Proteomes" id="UP000008144"/>
    </source>
</evidence>
<dbReference type="InParanoid" id="F6WK50"/>
<dbReference type="EMBL" id="EAAA01002465">
    <property type="status" value="NOT_ANNOTATED_CDS"/>
    <property type="molecule type" value="Genomic_DNA"/>
</dbReference>
<sequence length="158" mass="17435">MGHGKDTVNATALLNATSNTVAAAVTWQNYSTDVVVQRILFSKMVPVLDAVFVDGKKEVIPQLTSYVLDGYRGPVEESELLDNEQVTFHKRKNRAFISCAVVQHGGQINVRNCSIRKLGDEIICECQHAATITVVTQIKDARQFLSEKIVARIFTLSA</sequence>
<reference evidence="1" key="4">
    <citation type="submission" date="2025-09" db="UniProtKB">
        <authorList>
            <consortium name="Ensembl"/>
        </authorList>
    </citation>
    <scope>IDENTIFICATION</scope>
</reference>
<reference evidence="2" key="1">
    <citation type="journal article" date="2002" name="Science">
        <title>The draft genome of Ciona intestinalis: insights into chordate and vertebrate origins.</title>
        <authorList>
            <person name="Dehal P."/>
            <person name="Satou Y."/>
            <person name="Campbell R.K."/>
            <person name="Chapman J."/>
            <person name="Degnan B."/>
            <person name="De Tomaso A."/>
            <person name="Davidson B."/>
            <person name="Di Gregorio A."/>
            <person name="Gelpke M."/>
            <person name="Goodstein D.M."/>
            <person name="Harafuji N."/>
            <person name="Hastings K.E."/>
            <person name="Ho I."/>
            <person name="Hotta K."/>
            <person name="Huang W."/>
            <person name="Kawashima T."/>
            <person name="Lemaire P."/>
            <person name="Martinez D."/>
            <person name="Meinertzhagen I.A."/>
            <person name="Necula S."/>
            <person name="Nonaka M."/>
            <person name="Putnam N."/>
            <person name="Rash S."/>
            <person name="Saiga H."/>
            <person name="Satake M."/>
            <person name="Terry A."/>
            <person name="Yamada L."/>
            <person name="Wang H.G."/>
            <person name="Awazu S."/>
            <person name="Azumi K."/>
            <person name="Boore J."/>
            <person name="Branno M."/>
            <person name="Chin-Bow S."/>
            <person name="DeSantis R."/>
            <person name="Doyle S."/>
            <person name="Francino P."/>
            <person name="Keys D.N."/>
            <person name="Haga S."/>
            <person name="Hayashi H."/>
            <person name="Hino K."/>
            <person name="Imai K.S."/>
            <person name="Inaba K."/>
            <person name="Kano S."/>
            <person name="Kobayashi K."/>
            <person name="Kobayashi M."/>
            <person name="Lee B.I."/>
            <person name="Makabe K.W."/>
            <person name="Manohar C."/>
            <person name="Matassi G."/>
            <person name="Medina M."/>
            <person name="Mochizuki Y."/>
            <person name="Mount S."/>
            <person name="Morishita T."/>
            <person name="Miura S."/>
            <person name="Nakayama A."/>
            <person name="Nishizaka S."/>
            <person name="Nomoto H."/>
            <person name="Ohta F."/>
            <person name="Oishi K."/>
            <person name="Rigoutsos I."/>
            <person name="Sano M."/>
            <person name="Sasaki A."/>
            <person name="Sasakura Y."/>
            <person name="Shoguchi E."/>
            <person name="Shin-i T."/>
            <person name="Spagnuolo A."/>
            <person name="Stainier D."/>
            <person name="Suzuki M.M."/>
            <person name="Tassy O."/>
            <person name="Takatori N."/>
            <person name="Tokuoka M."/>
            <person name="Yagi K."/>
            <person name="Yoshizaki F."/>
            <person name="Wada S."/>
            <person name="Zhang C."/>
            <person name="Hyatt P.D."/>
            <person name="Larimer F."/>
            <person name="Detter C."/>
            <person name="Doggett N."/>
            <person name="Glavina T."/>
            <person name="Hawkins T."/>
            <person name="Richardson P."/>
            <person name="Lucas S."/>
            <person name="Kohara Y."/>
            <person name="Levine M."/>
            <person name="Satoh N."/>
            <person name="Rokhsar D.S."/>
        </authorList>
    </citation>
    <scope>NUCLEOTIDE SEQUENCE [LARGE SCALE GENOMIC DNA]</scope>
</reference>
<dbReference type="Proteomes" id="UP000008144">
    <property type="component" value="Chromosome 7"/>
</dbReference>